<organism evidence="1 2">
    <name type="scientific">Candidatus Iainarchaeum sp</name>
    <dbReference type="NCBI Taxonomy" id="3101447"/>
    <lineage>
        <taxon>Archaea</taxon>
        <taxon>Candidatus Iainarchaeota</taxon>
        <taxon>Candidatus Iainarchaeia</taxon>
        <taxon>Candidatus Iainarchaeales</taxon>
        <taxon>Candidatus Iainarchaeaceae</taxon>
        <taxon>Candidatus Iainarchaeum</taxon>
    </lineage>
</organism>
<reference evidence="2" key="1">
    <citation type="submission" date="2017-09" db="EMBL/GenBank/DDBJ databases">
        <title>The Reconstruction of 2,631 Draft Metagenome-Assembled Genomes from the Global Oceans.</title>
        <authorList>
            <person name="Tully B.J."/>
            <person name="Graham E.D."/>
            <person name="Heidelberg J.F."/>
        </authorList>
    </citation>
    <scope>NUCLEOTIDE SEQUENCE [LARGE SCALE GENOMIC DNA]</scope>
</reference>
<dbReference type="EMBL" id="NZBU01000008">
    <property type="protein sequence ID" value="MAG22128.1"/>
    <property type="molecule type" value="Genomic_DNA"/>
</dbReference>
<sequence length="275" mass="30809">MTQRNNILLIVKQQPGIDYNSLLNKISSSYGSINSARAALSRALKDLSALGMLKRQGNNIFITAKGSASINQEMKSKLILKLNQSIKGKNPVEEINSIVEMLSTLIERSKQDRDLLKAAKGSAEFYIADLAELKEGLDKRIHNLNYLGGIMLQQISSLQELNFNDNRKQPFDPKTKKIVSQLVQSQKSEELTAEFLKQDLLQHATTELNGKQQGNTLILDKKHLAKLLSFIEKNSQTESSPVNLYLPPLKIIIDFPHIYFTGSCNKLNSILGEEK</sequence>
<evidence type="ECO:0000313" key="1">
    <source>
        <dbReference type="EMBL" id="MAG22128.1"/>
    </source>
</evidence>
<accession>A0A2D6M125</accession>
<gene>
    <name evidence="1" type="ORF">CL943_02375</name>
</gene>
<name>A0A2D6M125_9ARCH</name>
<dbReference type="AlphaFoldDB" id="A0A2D6M125"/>
<evidence type="ECO:0000313" key="2">
    <source>
        <dbReference type="Proteomes" id="UP000226592"/>
    </source>
</evidence>
<dbReference type="Proteomes" id="UP000226592">
    <property type="component" value="Unassembled WGS sequence"/>
</dbReference>
<proteinExistence type="predicted"/>
<comment type="caution">
    <text evidence="1">The sequence shown here is derived from an EMBL/GenBank/DDBJ whole genome shotgun (WGS) entry which is preliminary data.</text>
</comment>
<protein>
    <submittedName>
        <fullName evidence="1">Uncharacterized protein</fullName>
    </submittedName>
</protein>